<sequence>MIIHEKLVHRIASRAGLPNTDAVQSVVRTVLGVLAIRLDPPLRVRLQRVLPGPERDAAWAIVPPADADVIRFLRDVADHLRVSPERALRLTQAVLSEIAEGAPEAAAELRRALPDDYAPLFQAPDPMPARSNAATNAPAVLSDADVADVLDRLTGWSGDRHRLVRSVGLPLDRVRPLLNRIERDTRDLHHPPDHEVTDDGVTFVCHTRSVDGVTELDVLTAERVDAAVEAIGSGG</sequence>
<dbReference type="EMBL" id="JACBZD010000002">
    <property type="protein sequence ID" value="NYI08041.1"/>
    <property type="molecule type" value="Genomic_DNA"/>
</dbReference>
<dbReference type="Gene3D" id="1.10.490.110">
    <property type="entry name" value="Uncharacterized conserved protein DUF2267"/>
    <property type="match status" value="1"/>
</dbReference>
<keyword evidence="7" id="KW-1185">Reference proteome</keyword>
<evidence type="ECO:0000256" key="3">
    <source>
        <dbReference type="ARBA" id="ARBA00013252"/>
    </source>
</evidence>
<accession>A0A853ABS4</accession>
<reference evidence="6 7" key="1">
    <citation type="submission" date="2020-07" db="EMBL/GenBank/DDBJ databases">
        <title>Sequencing the genomes of 1000 actinobacteria strains.</title>
        <authorList>
            <person name="Klenk H.-P."/>
        </authorList>
    </citation>
    <scope>NUCLEOTIDE SEQUENCE [LARGE SCALE GENOMIC DNA]</scope>
    <source>
        <strain evidence="6 7">DSM 42178</strain>
    </source>
</reference>
<dbReference type="SUPFAM" id="SSF55248">
    <property type="entry name" value="PCD-like"/>
    <property type="match status" value="1"/>
</dbReference>
<name>A0A853ABS4_9ACTN</name>
<dbReference type="RefSeq" id="WP_179816934.1">
    <property type="nucleotide sequence ID" value="NZ_JACBZD010000002.1"/>
</dbReference>
<gene>
    <name evidence="6" type="ORF">FHU37_005070</name>
</gene>
<dbReference type="InterPro" id="IPR018727">
    <property type="entry name" value="DUF2267"/>
</dbReference>
<dbReference type="AlphaFoldDB" id="A0A853ABS4"/>
<keyword evidence="5" id="KW-0456">Lyase</keyword>
<proteinExistence type="inferred from homology"/>
<comment type="catalytic activity">
    <reaction evidence="1">
        <text>(4aS,6R)-4a-hydroxy-L-erythro-5,6,7,8-tetrahydrobiopterin = (6R)-L-erythro-6,7-dihydrobiopterin + H2O</text>
        <dbReference type="Rhea" id="RHEA:11920"/>
        <dbReference type="ChEBI" id="CHEBI:15377"/>
        <dbReference type="ChEBI" id="CHEBI:15642"/>
        <dbReference type="ChEBI" id="CHEBI:43120"/>
        <dbReference type="EC" id="4.2.1.96"/>
    </reaction>
</comment>
<dbReference type="GO" id="GO:0006729">
    <property type="term" value="P:tetrahydrobiopterin biosynthetic process"/>
    <property type="evidence" value="ECO:0007669"/>
    <property type="project" value="InterPro"/>
</dbReference>
<dbReference type="GO" id="GO:0008124">
    <property type="term" value="F:4-alpha-hydroxytetrahydrobiopterin dehydratase activity"/>
    <property type="evidence" value="ECO:0007669"/>
    <property type="project" value="UniProtKB-EC"/>
</dbReference>
<evidence type="ECO:0000256" key="4">
    <source>
        <dbReference type="ARBA" id="ARBA00021735"/>
    </source>
</evidence>
<dbReference type="InterPro" id="IPR001533">
    <property type="entry name" value="Pterin_deHydtase"/>
</dbReference>
<organism evidence="6 7">
    <name type="scientific">Allostreptomyces psammosilenae</name>
    <dbReference type="NCBI Taxonomy" id="1892865"/>
    <lineage>
        <taxon>Bacteria</taxon>
        <taxon>Bacillati</taxon>
        <taxon>Actinomycetota</taxon>
        <taxon>Actinomycetes</taxon>
        <taxon>Kitasatosporales</taxon>
        <taxon>Streptomycetaceae</taxon>
        <taxon>Allostreptomyces</taxon>
    </lineage>
</organism>
<comment type="caution">
    <text evidence="6">The sequence shown here is derived from an EMBL/GenBank/DDBJ whole genome shotgun (WGS) entry which is preliminary data.</text>
</comment>
<dbReference type="InterPro" id="IPR036428">
    <property type="entry name" value="PCD_sf"/>
</dbReference>
<evidence type="ECO:0000256" key="2">
    <source>
        <dbReference type="ARBA" id="ARBA00006472"/>
    </source>
</evidence>
<evidence type="ECO:0000256" key="1">
    <source>
        <dbReference type="ARBA" id="ARBA00001554"/>
    </source>
</evidence>
<dbReference type="EC" id="4.2.1.96" evidence="3"/>
<protein>
    <recommendedName>
        <fullName evidence="4">Putative pterin-4-alpha-carbinolamine dehydratase</fullName>
        <ecNumber evidence="3">4.2.1.96</ecNumber>
    </recommendedName>
</protein>
<dbReference type="Proteomes" id="UP000567795">
    <property type="component" value="Unassembled WGS sequence"/>
</dbReference>
<evidence type="ECO:0000256" key="5">
    <source>
        <dbReference type="ARBA" id="ARBA00023239"/>
    </source>
</evidence>
<evidence type="ECO:0000313" key="7">
    <source>
        <dbReference type="Proteomes" id="UP000567795"/>
    </source>
</evidence>
<evidence type="ECO:0000313" key="6">
    <source>
        <dbReference type="EMBL" id="NYI08041.1"/>
    </source>
</evidence>
<comment type="similarity">
    <text evidence="2">Belongs to the pterin-4-alpha-carbinolamine dehydratase family.</text>
</comment>
<dbReference type="InterPro" id="IPR038282">
    <property type="entry name" value="DUF2267_sf"/>
</dbReference>
<dbReference type="Gene3D" id="3.30.1360.20">
    <property type="entry name" value="Transcriptional coactivator/pterin dehydratase"/>
    <property type="match status" value="1"/>
</dbReference>
<dbReference type="Pfam" id="PF01329">
    <property type="entry name" value="Pterin_4a"/>
    <property type="match status" value="1"/>
</dbReference>
<dbReference type="Pfam" id="PF10025">
    <property type="entry name" value="DUF2267"/>
    <property type="match status" value="1"/>
</dbReference>